<sequence length="262" mass="30096">MKRIFIILTTLLTLFSTIALSLWFYLKTHSNNFEEHIETVKISYKKSPFFIGRQEPSQLVSINYDASQGAIHDWFVQTETKVTQNQPLFEYYNPHIEQRIAQKQKLLAQLIKTNKSTSAELINLKTEISHLQSKLRTTIFSPISGTVIINPSHMLSQNLPLIQIYDPKPVIRAEISEKEKNDLHIKDKVKISSDITNNSFGKITHISKLPINQTNLSKPSKYLLEISPNSDHIFGEHVKIEKPTTLIEIPRTAIDNGQFVYL</sequence>
<dbReference type="RefSeq" id="WP_107523572.1">
    <property type="nucleotide sequence ID" value="NZ_PYZR01000103.1"/>
</dbReference>
<organism evidence="2 3">
    <name type="scientific">Staphylococcus cohnii</name>
    <dbReference type="NCBI Taxonomy" id="29382"/>
    <lineage>
        <taxon>Bacteria</taxon>
        <taxon>Bacillati</taxon>
        <taxon>Bacillota</taxon>
        <taxon>Bacilli</taxon>
        <taxon>Bacillales</taxon>
        <taxon>Staphylococcaceae</taxon>
        <taxon>Staphylococcus</taxon>
        <taxon>Staphylococcus cohnii species complex</taxon>
    </lineage>
</organism>
<feature type="non-terminal residue" evidence="2">
    <location>
        <position position="262"/>
    </location>
</feature>
<accession>A0A2T4LRA3</accession>
<name>A0A2T4LRA3_9STAP</name>
<comment type="caution">
    <text evidence="2">The sequence shown here is derived from an EMBL/GenBank/DDBJ whole genome shotgun (WGS) entry which is preliminary data.</text>
</comment>
<evidence type="ECO:0000313" key="3">
    <source>
        <dbReference type="Proteomes" id="UP000241208"/>
    </source>
</evidence>
<reference evidence="2 3" key="1">
    <citation type="journal article" date="2016" name="Front. Microbiol.">
        <title>Comprehensive Phylogenetic Analysis of Bovine Non-aureus Staphylococci Species Based on Whole-Genome Sequencing.</title>
        <authorList>
            <person name="Naushad S."/>
            <person name="Barkema H.W."/>
            <person name="Luby C."/>
            <person name="Condas L.A."/>
            <person name="Nobrega D.B."/>
            <person name="Carson D.A."/>
            <person name="De Buck J."/>
        </authorList>
    </citation>
    <scope>NUCLEOTIDE SEQUENCE [LARGE SCALE GENOMIC DNA]</scope>
    <source>
        <strain evidence="2 3">SNUC 3829</strain>
    </source>
</reference>
<evidence type="ECO:0000313" key="2">
    <source>
        <dbReference type="EMBL" id="PTF65879.1"/>
    </source>
</evidence>
<gene>
    <name evidence="2" type="ORF">BUY34_08905</name>
</gene>
<protein>
    <submittedName>
        <fullName evidence="2">HlyD family secretion protein</fullName>
    </submittedName>
</protein>
<dbReference type="AlphaFoldDB" id="A0A2T4LRA3"/>
<dbReference type="EMBL" id="PYZR01000103">
    <property type="protein sequence ID" value="PTF65879.1"/>
    <property type="molecule type" value="Genomic_DNA"/>
</dbReference>
<evidence type="ECO:0000256" key="1">
    <source>
        <dbReference type="SAM" id="Coils"/>
    </source>
</evidence>
<feature type="coiled-coil region" evidence="1">
    <location>
        <begin position="107"/>
        <end position="134"/>
    </location>
</feature>
<dbReference type="STRING" id="29382.BZ166_02465"/>
<keyword evidence="1" id="KW-0175">Coiled coil</keyword>
<proteinExistence type="predicted"/>
<dbReference type="Proteomes" id="UP000241208">
    <property type="component" value="Unassembled WGS sequence"/>
</dbReference>